<protein>
    <submittedName>
        <fullName evidence="3">Delta-60 repeat domain-containing protein/Por secretion system C-terminal sorting domain-containing protein</fullName>
    </submittedName>
</protein>
<feature type="domain" description="Secretion system C-terminal sorting" evidence="2">
    <location>
        <begin position="438"/>
        <end position="504"/>
    </location>
</feature>
<dbReference type="Pfam" id="PF17164">
    <property type="entry name" value="DUF5122"/>
    <property type="match status" value="6"/>
</dbReference>
<accession>A0A1M6UTD5</accession>
<dbReference type="NCBIfam" id="TIGR04183">
    <property type="entry name" value="Por_Secre_tail"/>
    <property type="match status" value="1"/>
</dbReference>
<reference evidence="4" key="1">
    <citation type="submission" date="2016-11" db="EMBL/GenBank/DDBJ databases">
        <authorList>
            <person name="Varghese N."/>
            <person name="Submissions S."/>
        </authorList>
    </citation>
    <scope>NUCLEOTIDE SEQUENCE [LARGE SCALE GENOMIC DNA]</scope>
    <source>
        <strain evidence="4">DSM 18016</strain>
    </source>
</reference>
<proteinExistence type="predicted"/>
<dbReference type="InterPro" id="IPR026444">
    <property type="entry name" value="Secre_tail"/>
</dbReference>
<dbReference type="Proteomes" id="UP000184498">
    <property type="component" value="Unassembled WGS sequence"/>
</dbReference>
<dbReference type="STRING" id="216903.SAMN05444371_3458"/>
<name>A0A1M6UTD5_9FLAO</name>
<sequence length="506" mass="54033">MIRKIILLSILFIFYGSFIGQTPGSLDSSFGTGGKTTSSTFYRQLINHIAVQPDGKIVAVGLSTTSLGTANFYVARFNSNGSVDTSFATNGFLNFDMSGGSYYDEAQSVKIQPDGKILVGGIVGAISSRYYLGVLRLDSNGAIDTTFGNQGKSIFAMTGLTTSSSNNYALNDIALQPDGKIVVAGLYNYKYSIARLNTDGSLDADFSNDGKVTVDFGTNIEEAKKIKILSDSRILIGGSSQPSNIAWCILLPDGSLDTSFGTGGKKTFLPDNGFQFGTFYFLPDNSILVGGSSNDVDAALYKLSLNGTRDTTFGTNGRVVVDVDNSSNDSPIAKLDLDSTGKIYAVGTTVTGGSTYFYLLNFNSNGTLNTSFSNDGKVLVNFDGLSSYGRTVVLQPNGRVLVAGYTGGLKDTSSIARFINLPSLSTSETLSESKFSVSPNPAKDYFMILDSKKMNNNQKVEILDELGRIVKRVFVNAENSRINASDLSSGVYIVKVNNNTAKLIVK</sequence>
<dbReference type="SUPFAM" id="SSF82171">
    <property type="entry name" value="DPP6 N-terminal domain-like"/>
    <property type="match status" value="1"/>
</dbReference>
<dbReference type="RefSeq" id="WP_073000552.1">
    <property type="nucleotide sequence ID" value="NZ_FRAM01000007.1"/>
</dbReference>
<keyword evidence="1" id="KW-0732">Signal</keyword>
<dbReference type="Gene3D" id="2.80.10.50">
    <property type="match status" value="3"/>
</dbReference>
<keyword evidence="4" id="KW-1185">Reference proteome</keyword>
<dbReference type="NCBIfam" id="TIGR02608">
    <property type="entry name" value="delta_60_rpt"/>
    <property type="match status" value="7"/>
</dbReference>
<dbReference type="InterPro" id="IPR013431">
    <property type="entry name" value="Delta_60_rpt"/>
</dbReference>
<dbReference type="AlphaFoldDB" id="A0A1M6UTD5"/>
<dbReference type="Pfam" id="PF18962">
    <property type="entry name" value="Por_Secre_tail"/>
    <property type="match status" value="1"/>
</dbReference>
<gene>
    <name evidence="3" type="ORF">SAMN05444371_3458</name>
</gene>
<evidence type="ECO:0000313" key="3">
    <source>
        <dbReference type="EMBL" id="SHK72462.1"/>
    </source>
</evidence>
<evidence type="ECO:0000256" key="1">
    <source>
        <dbReference type="ARBA" id="ARBA00022729"/>
    </source>
</evidence>
<dbReference type="EMBL" id="FRAM01000007">
    <property type="protein sequence ID" value="SHK72462.1"/>
    <property type="molecule type" value="Genomic_DNA"/>
</dbReference>
<organism evidence="3 4">
    <name type="scientific">Epilithonimonas mollis</name>
    <dbReference type="NCBI Taxonomy" id="216903"/>
    <lineage>
        <taxon>Bacteria</taxon>
        <taxon>Pseudomonadati</taxon>
        <taxon>Bacteroidota</taxon>
        <taxon>Flavobacteriia</taxon>
        <taxon>Flavobacteriales</taxon>
        <taxon>Weeksellaceae</taxon>
        <taxon>Chryseobacterium group</taxon>
        <taxon>Epilithonimonas</taxon>
    </lineage>
</organism>
<evidence type="ECO:0000259" key="2">
    <source>
        <dbReference type="Pfam" id="PF18962"/>
    </source>
</evidence>
<dbReference type="OrthoDB" id="9805017at2"/>
<evidence type="ECO:0000313" key="4">
    <source>
        <dbReference type="Proteomes" id="UP000184498"/>
    </source>
</evidence>